<gene>
    <name evidence="2" type="ORF">EI684_04570</name>
</gene>
<reference evidence="2 3" key="1">
    <citation type="submission" date="2018-12" db="EMBL/GenBank/DDBJ databases">
        <title>Genome Sequence of Candidatus Viridilinea halotolerans isolated from saline sulfide-rich spring.</title>
        <authorList>
            <person name="Grouzdev D.S."/>
            <person name="Burganskaya E.I."/>
            <person name="Krutkina M.S."/>
            <person name="Sukhacheva M.V."/>
            <person name="Gorlenko V.M."/>
        </authorList>
    </citation>
    <scope>NUCLEOTIDE SEQUENCE [LARGE SCALE GENOMIC DNA]</scope>
    <source>
        <strain evidence="2">Chok-6</strain>
    </source>
</reference>
<dbReference type="AlphaFoldDB" id="A0A426U678"/>
<evidence type="ECO:0000313" key="2">
    <source>
        <dbReference type="EMBL" id="RRR75483.1"/>
    </source>
</evidence>
<evidence type="ECO:0000313" key="3">
    <source>
        <dbReference type="Proteomes" id="UP000280307"/>
    </source>
</evidence>
<accession>A0A426U678</accession>
<dbReference type="Proteomes" id="UP000280307">
    <property type="component" value="Unassembled WGS sequence"/>
</dbReference>
<comment type="caution">
    <text evidence="2">The sequence shown here is derived from an EMBL/GenBank/DDBJ whole genome shotgun (WGS) entry which is preliminary data.</text>
</comment>
<evidence type="ECO:0000256" key="1">
    <source>
        <dbReference type="SAM" id="MobiDB-lite"/>
    </source>
</evidence>
<protein>
    <submittedName>
        <fullName evidence="2">Uncharacterized protein</fullName>
    </submittedName>
</protein>
<name>A0A426U678_9CHLR</name>
<dbReference type="EMBL" id="RSAS01000186">
    <property type="protein sequence ID" value="RRR75483.1"/>
    <property type="molecule type" value="Genomic_DNA"/>
</dbReference>
<organism evidence="2 3">
    <name type="scientific">Candidatus Viridilinea halotolerans</name>
    <dbReference type="NCBI Taxonomy" id="2491704"/>
    <lineage>
        <taxon>Bacteria</taxon>
        <taxon>Bacillati</taxon>
        <taxon>Chloroflexota</taxon>
        <taxon>Chloroflexia</taxon>
        <taxon>Chloroflexales</taxon>
        <taxon>Chloroflexineae</taxon>
        <taxon>Oscillochloridaceae</taxon>
        <taxon>Candidatus Viridilinea</taxon>
    </lineage>
</organism>
<sequence length="108" mass="11369">MPDFPPDHGTPLPPQTVVQPFPLDPRLAPLVATLTDDQAAHVLALMNGAFSPDEALDALLGTPDENRSLLLSTMALNMAMGGEAEFSLCEAFVAQSRLAFPASATHDA</sequence>
<feature type="region of interest" description="Disordered" evidence="1">
    <location>
        <begin position="1"/>
        <end position="20"/>
    </location>
</feature>
<proteinExistence type="predicted"/>